<comment type="similarity">
    <text evidence="2">Belongs to the FAD-dependent oxidoreductase family.</text>
</comment>
<evidence type="ECO:0000256" key="1">
    <source>
        <dbReference type="ARBA" id="ARBA00001974"/>
    </source>
</evidence>
<evidence type="ECO:0000259" key="7">
    <source>
        <dbReference type="Pfam" id="PF07992"/>
    </source>
</evidence>
<keyword evidence="4" id="KW-0285">Flavoprotein</keyword>
<name>Q6AMZ5_DESPS</name>
<evidence type="ECO:0000256" key="4">
    <source>
        <dbReference type="ARBA" id="ARBA00022630"/>
    </source>
</evidence>
<feature type="domain" description="Pyridine nucleotide-disulphide oxidoreductase dimerisation" evidence="6">
    <location>
        <begin position="329"/>
        <end position="432"/>
    </location>
</feature>
<dbReference type="PRINTS" id="PR00469">
    <property type="entry name" value="PNDRDTASEII"/>
</dbReference>
<dbReference type="Pfam" id="PF02852">
    <property type="entry name" value="Pyr_redox_dim"/>
    <property type="match status" value="1"/>
</dbReference>
<dbReference type="Gene3D" id="3.30.390.30">
    <property type="match status" value="1"/>
</dbReference>
<dbReference type="SUPFAM" id="SSF51905">
    <property type="entry name" value="FAD/NAD(P)-binding domain"/>
    <property type="match status" value="1"/>
</dbReference>
<dbReference type="PANTHER" id="PTHR43429:SF3">
    <property type="entry name" value="NITRITE REDUCTASE [NAD(P)H]"/>
    <property type="match status" value="1"/>
</dbReference>
<evidence type="ECO:0000313" key="8">
    <source>
        <dbReference type="EMBL" id="CAG36279.1"/>
    </source>
</evidence>
<evidence type="ECO:0000313" key="9">
    <source>
        <dbReference type="Proteomes" id="UP000000602"/>
    </source>
</evidence>
<dbReference type="Proteomes" id="UP000000602">
    <property type="component" value="Chromosome"/>
</dbReference>
<dbReference type="InterPro" id="IPR050260">
    <property type="entry name" value="FAD-bd_OxRdtase"/>
</dbReference>
<dbReference type="eggNOG" id="COG0446">
    <property type="taxonomic scope" value="Bacteria"/>
</dbReference>
<organism evidence="8 9">
    <name type="scientific">Desulfotalea psychrophila (strain LSv54 / DSM 12343)</name>
    <dbReference type="NCBI Taxonomy" id="177439"/>
    <lineage>
        <taxon>Bacteria</taxon>
        <taxon>Pseudomonadati</taxon>
        <taxon>Thermodesulfobacteriota</taxon>
        <taxon>Desulfobulbia</taxon>
        <taxon>Desulfobulbales</taxon>
        <taxon>Desulfocapsaceae</taxon>
        <taxon>Desulfotalea</taxon>
    </lineage>
</organism>
<comment type="cofactor">
    <cofactor evidence="1">
        <name>FAD</name>
        <dbReference type="ChEBI" id="CHEBI:57692"/>
    </cofactor>
</comment>
<keyword evidence="5" id="KW-0274">FAD</keyword>
<evidence type="ECO:0000256" key="5">
    <source>
        <dbReference type="ARBA" id="ARBA00022827"/>
    </source>
</evidence>
<dbReference type="HOGENOM" id="CLU_003291_1_0_7"/>
<dbReference type="Pfam" id="PF07992">
    <property type="entry name" value="Pyr_redox_2"/>
    <property type="match status" value="1"/>
</dbReference>
<evidence type="ECO:0000259" key="6">
    <source>
        <dbReference type="Pfam" id="PF02852"/>
    </source>
</evidence>
<dbReference type="AlphaFoldDB" id="Q6AMZ5"/>
<comment type="similarity">
    <text evidence="3">Belongs to the class-III pyridine nucleotide-disulfide oxidoreductase family.</text>
</comment>
<protein>
    <submittedName>
        <fullName evidence="8">Related to NADH oxidase</fullName>
    </submittedName>
</protein>
<dbReference type="InterPro" id="IPR023753">
    <property type="entry name" value="FAD/NAD-binding_dom"/>
</dbReference>
<dbReference type="GO" id="GO:0016491">
    <property type="term" value="F:oxidoreductase activity"/>
    <property type="evidence" value="ECO:0007669"/>
    <property type="project" value="InterPro"/>
</dbReference>
<keyword evidence="9" id="KW-1185">Reference proteome</keyword>
<dbReference type="PRINTS" id="PR00368">
    <property type="entry name" value="FADPNR"/>
</dbReference>
<sequence>MEKSMKKSDIIIIGGGAAGIVAVNTIHALNPGLSLTLIKDEEALVNRCSIPYGMGREKGIENYIVPNSHITATGADLVIGRVEEIDTRKKEVILQTGESYAYGQLLLATGSRPILPQLPGIESERILVVRSLGDLERLRVSVRSGRRALVVGGGYVGVELATELQQLGLRVSLVEMRERILLATTEPEFITEVEQMLEGRGIHLMTGRQVTAFEDDGRERVGVRLDDGTVLEVDLVVFSAGVVPNMELAQRAGIATSSLGIITDKSLRTSVRDVFAAGDCAEKQAFVTGQPTRGDFGTNAVFMGSVAGQNMAGMAASFMGTINANVSMVYDTSFGSAGLTEAGARQAGIDVVVGFSETLDKYPMIDGAAPLRTKLIFTRSNGVLIGGSVMKEGRGVAPHIDLISLAIQKRTTIEEFLCHQYATHPQLAAVPTENSCLLATMAAMASR</sequence>
<dbReference type="Gene3D" id="3.50.50.60">
    <property type="entry name" value="FAD/NAD(P)-binding domain"/>
    <property type="match status" value="2"/>
</dbReference>
<gene>
    <name evidence="8" type="ordered locus">DP1550</name>
</gene>
<dbReference type="PANTHER" id="PTHR43429">
    <property type="entry name" value="PYRIDINE NUCLEOTIDE-DISULFIDE OXIDOREDUCTASE DOMAIN-CONTAINING"/>
    <property type="match status" value="1"/>
</dbReference>
<dbReference type="STRING" id="177439.DP1550"/>
<proteinExistence type="inferred from homology"/>
<dbReference type="EMBL" id="CR522870">
    <property type="protein sequence ID" value="CAG36279.1"/>
    <property type="molecule type" value="Genomic_DNA"/>
</dbReference>
<evidence type="ECO:0000256" key="3">
    <source>
        <dbReference type="ARBA" id="ARBA00009130"/>
    </source>
</evidence>
<evidence type="ECO:0000256" key="2">
    <source>
        <dbReference type="ARBA" id="ARBA00006442"/>
    </source>
</evidence>
<accession>Q6AMZ5</accession>
<reference evidence="9" key="1">
    <citation type="journal article" date="2004" name="Environ. Microbiol.">
        <title>The genome of Desulfotalea psychrophila, a sulfate-reducing bacterium from permanently cold Arctic sediments.</title>
        <authorList>
            <person name="Rabus R."/>
            <person name="Ruepp A."/>
            <person name="Frickey T."/>
            <person name="Rattei T."/>
            <person name="Fartmann B."/>
            <person name="Stark M."/>
            <person name="Bauer M."/>
            <person name="Zibat A."/>
            <person name="Lombardot T."/>
            <person name="Becker I."/>
            <person name="Amann J."/>
            <person name="Gellner K."/>
            <person name="Teeling H."/>
            <person name="Leuschner W.D."/>
            <person name="Gloeckner F.-O."/>
            <person name="Lupas A.N."/>
            <person name="Amann R."/>
            <person name="Klenk H.-P."/>
        </authorList>
    </citation>
    <scope>NUCLEOTIDE SEQUENCE [LARGE SCALE GENOMIC DNA]</scope>
    <source>
        <strain evidence="9">DSM 12343 / LSv54</strain>
    </source>
</reference>
<dbReference type="KEGG" id="dps:DP1550"/>
<dbReference type="InterPro" id="IPR004099">
    <property type="entry name" value="Pyr_nucl-diS_OxRdtase_dimer"/>
</dbReference>
<dbReference type="InterPro" id="IPR036188">
    <property type="entry name" value="FAD/NAD-bd_sf"/>
</dbReference>
<feature type="domain" description="FAD/NAD(P)-binding" evidence="7">
    <location>
        <begin position="9"/>
        <end position="288"/>
    </location>
</feature>
<dbReference type="InterPro" id="IPR016156">
    <property type="entry name" value="FAD/NAD-linked_Rdtase_dimer_sf"/>
</dbReference>
<dbReference type="SUPFAM" id="SSF55424">
    <property type="entry name" value="FAD/NAD-linked reductases, dimerisation (C-terminal) domain"/>
    <property type="match status" value="1"/>
</dbReference>